<keyword evidence="2" id="KW-1185">Reference proteome</keyword>
<accession>A0ABY3CB60</accession>
<dbReference type="Proteomes" id="UP000733744">
    <property type="component" value="Unassembled WGS sequence"/>
</dbReference>
<evidence type="ECO:0000313" key="2">
    <source>
        <dbReference type="Proteomes" id="UP000733744"/>
    </source>
</evidence>
<protein>
    <submittedName>
        <fullName evidence="1">DUF4879 domain-containing protein</fullName>
    </submittedName>
</protein>
<evidence type="ECO:0000313" key="1">
    <source>
        <dbReference type="EMBL" id="TRW95404.1"/>
    </source>
</evidence>
<dbReference type="PROSITE" id="PS51257">
    <property type="entry name" value="PROKAR_LIPOPROTEIN"/>
    <property type="match status" value="1"/>
</dbReference>
<dbReference type="EMBL" id="RYFG02000090">
    <property type="protein sequence ID" value="TRW95404.1"/>
    <property type="molecule type" value="Genomic_DNA"/>
</dbReference>
<sequence>MNIYLFRRLLKMKKIVKLAEGYLPTIAAVVATACFQAGQVYAGDTIDGQSLNLPSVDIAGKINPTGPAGISYYQVYAVGSSNAGWEYLKDLQTATTQDHGGSRITVVTFQYGYGQASGGTLNAAAGTHEKVSVCGPSAALYYCGTGDKITGYLDYYSFDGAQNGYFTGSASSSIPPLGTWTDSVYIQ</sequence>
<dbReference type="Pfam" id="PF16219">
    <property type="entry name" value="DUF4879"/>
    <property type="match status" value="1"/>
</dbReference>
<dbReference type="InterPro" id="IPR032624">
    <property type="entry name" value="DUF4879"/>
</dbReference>
<gene>
    <name evidence="1" type="ORF">EKO24_010120</name>
</gene>
<name>A0ABY3CB60_9GAMM</name>
<comment type="caution">
    <text evidence="1">The sequence shown here is derived from an EMBL/GenBank/DDBJ whole genome shotgun (WGS) entry which is preliminary data.</text>
</comment>
<organism evidence="1 2">
    <name type="scientific">Candidatus Methylobacter oryzae</name>
    <dbReference type="NCBI Taxonomy" id="2497749"/>
    <lineage>
        <taxon>Bacteria</taxon>
        <taxon>Pseudomonadati</taxon>
        <taxon>Pseudomonadota</taxon>
        <taxon>Gammaproteobacteria</taxon>
        <taxon>Methylococcales</taxon>
        <taxon>Methylococcaceae</taxon>
        <taxon>Methylobacter</taxon>
    </lineage>
</organism>
<reference evidence="1 2" key="1">
    <citation type="journal article" date="2019" name="Antonie Van Leeuwenhoek">
        <title>Description of 'Ca. Methylobacter oryzae' KRF1, a novel species from the environmentally important Methylobacter clade 2.</title>
        <authorList>
            <person name="Khatri K."/>
            <person name="Mohite J.A."/>
            <person name="Pandit P.S."/>
            <person name="Bahulikar R."/>
            <person name="Rahalkar M.C."/>
        </authorList>
    </citation>
    <scope>NUCLEOTIDE SEQUENCE [LARGE SCALE GENOMIC DNA]</scope>
    <source>
        <strain evidence="1 2">KRF1</strain>
    </source>
</reference>
<proteinExistence type="predicted"/>